<feature type="domain" description="Pyrroloquinoline quinone-dependent pyranose dehydrogenase beta-propeller" evidence="2">
    <location>
        <begin position="37"/>
        <end position="268"/>
    </location>
</feature>
<dbReference type="InterPro" id="IPR011041">
    <property type="entry name" value="Quinoprot_gluc/sorb_DH_b-prop"/>
</dbReference>
<accession>A0AAV5ARZ6</accession>
<organism evidence="3 4">
    <name type="scientific">Clathrus columnatus</name>
    <dbReference type="NCBI Taxonomy" id="1419009"/>
    <lineage>
        <taxon>Eukaryota</taxon>
        <taxon>Fungi</taxon>
        <taxon>Dikarya</taxon>
        <taxon>Basidiomycota</taxon>
        <taxon>Agaricomycotina</taxon>
        <taxon>Agaricomycetes</taxon>
        <taxon>Phallomycetidae</taxon>
        <taxon>Phallales</taxon>
        <taxon>Clathraceae</taxon>
        <taxon>Clathrus</taxon>
    </lineage>
</organism>
<evidence type="ECO:0000259" key="2">
    <source>
        <dbReference type="Pfam" id="PF22807"/>
    </source>
</evidence>
<keyword evidence="4" id="KW-1185">Reference proteome</keyword>
<evidence type="ECO:0000313" key="3">
    <source>
        <dbReference type="EMBL" id="GJJ15126.1"/>
    </source>
</evidence>
<sequence length="374" mass="40077">MLILSLVLVLSRITRSTVASTATTFQPLGIPFLNPVVTAPGFPAQVLFSNLTTPRGITFDDVGNLLVVERGLGVTAFTEVRNKSGWERTIIDGNKLYVSTAGQVLLYDYDAQQKSITGVPTIIIDDIPPDGDIIKHTLQLQKQGGTTNILIGSGAFTNIDLTARNPSSGRSQIRNISLDSSQTTPQSYFDGELIAFGINNPAGFAFSTTSPSKVLYVVENGASIDNISGLTTTFANDNPADELNKVFLDLPPKSYGFPDCTTLWNPFADPAHSVPLDIKFYEPQSNISTNGFPLSFKDDAFVSFHGSLNRVPPTGYGVIHIPFGDNGPSSSNYAFIVQVADLSPCPGQCIRPVGLAFSKDGRLFVSSDSSGEVK</sequence>
<dbReference type="InterPro" id="IPR054539">
    <property type="entry name" value="Beta-prop_PDH"/>
</dbReference>
<feature type="chain" id="PRO_5043349316" description="Pyrroloquinoline quinone-dependent pyranose dehydrogenase beta-propeller domain-containing protein" evidence="1">
    <location>
        <begin position="20"/>
        <end position="374"/>
    </location>
</feature>
<comment type="caution">
    <text evidence="3">The sequence shown here is derived from an EMBL/GenBank/DDBJ whole genome shotgun (WGS) entry which is preliminary data.</text>
</comment>
<evidence type="ECO:0000256" key="1">
    <source>
        <dbReference type="SAM" id="SignalP"/>
    </source>
</evidence>
<evidence type="ECO:0000313" key="4">
    <source>
        <dbReference type="Proteomes" id="UP001050691"/>
    </source>
</evidence>
<dbReference type="SUPFAM" id="SSF50952">
    <property type="entry name" value="Soluble quinoprotein glucose dehydrogenase"/>
    <property type="match status" value="1"/>
</dbReference>
<dbReference type="InterPro" id="IPR011042">
    <property type="entry name" value="6-blade_b-propeller_TolB-like"/>
</dbReference>
<dbReference type="EMBL" id="BPWL01000010">
    <property type="protein sequence ID" value="GJJ15126.1"/>
    <property type="molecule type" value="Genomic_DNA"/>
</dbReference>
<feature type="signal peptide" evidence="1">
    <location>
        <begin position="1"/>
        <end position="19"/>
    </location>
</feature>
<name>A0AAV5ARZ6_9AGAM</name>
<feature type="domain" description="Pyrroloquinoline quinone-dependent pyranose dehydrogenase beta-propeller" evidence="2">
    <location>
        <begin position="270"/>
        <end position="373"/>
    </location>
</feature>
<dbReference type="AlphaFoldDB" id="A0AAV5ARZ6"/>
<dbReference type="Pfam" id="PF22807">
    <property type="entry name" value="TrAA12"/>
    <property type="match status" value="2"/>
</dbReference>
<keyword evidence="1" id="KW-0732">Signal</keyword>
<dbReference type="Proteomes" id="UP001050691">
    <property type="component" value="Unassembled WGS sequence"/>
</dbReference>
<gene>
    <name evidence="3" type="ORF">Clacol_009401</name>
</gene>
<protein>
    <recommendedName>
        <fullName evidence="2">Pyrroloquinoline quinone-dependent pyranose dehydrogenase beta-propeller domain-containing protein</fullName>
    </recommendedName>
</protein>
<dbReference type="Gene3D" id="2.120.10.30">
    <property type="entry name" value="TolB, C-terminal domain"/>
    <property type="match status" value="1"/>
</dbReference>
<reference evidence="3" key="1">
    <citation type="submission" date="2021-10" db="EMBL/GenBank/DDBJ databases">
        <title>De novo Genome Assembly of Clathrus columnatus (Basidiomycota, Fungi) Using Illumina and Nanopore Sequence Data.</title>
        <authorList>
            <person name="Ogiso-Tanaka E."/>
            <person name="Itagaki H."/>
            <person name="Hosoya T."/>
            <person name="Hosaka K."/>
        </authorList>
    </citation>
    <scope>NUCLEOTIDE SEQUENCE</scope>
    <source>
        <strain evidence="3">MO-923</strain>
    </source>
</reference>
<proteinExistence type="predicted"/>